<dbReference type="Proteomes" id="UP000053599">
    <property type="component" value="Unassembled WGS sequence"/>
</dbReference>
<evidence type="ECO:0000256" key="5">
    <source>
        <dbReference type="SAM" id="Phobius"/>
    </source>
</evidence>
<dbReference type="GO" id="GO:0004735">
    <property type="term" value="F:pyrroline-5-carboxylate reductase activity"/>
    <property type="evidence" value="ECO:0007669"/>
    <property type="project" value="InterPro"/>
</dbReference>
<dbReference type="EMBL" id="KN846951">
    <property type="protein sequence ID" value="KIV87186.1"/>
    <property type="molecule type" value="Genomic_DNA"/>
</dbReference>
<dbReference type="AlphaFoldDB" id="A0A0D1XGB7"/>
<keyword evidence="5" id="KW-0472">Membrane</keyword>
<protein>
    <submittedName>
        <fullName evidence="8">Pyrroline-5-carboxylate reductase</fullName>
    </submittedName>
</protein>
<keyword evidence="5" id="KW-1133">Transmembrane helix</keyword>
<evidence type="ECO:0000256" key="3">
    <source>
        <dbReference type="ARBA" id="ARBA00023002"/>
    </source>
</evidence>
<evidence type="ECO:0000256" key="4">
    <source>
        <dbReference type="PIRSR" id="PIRSR000193-1"/>
    </source>
</evidence>
<organism evidence="8 9">
    <name type="scientific">Exophiala sideris</name>
    <dbReference type="NCBI Taxonomy" id="1016849"/>
    <lineage>
        <taxon>Eukaryota</taxon>
        <taxon>Fungi</taxon>
        <taxon>Dikarya</taxon>
        <taxon>Ascomycota</taxon>
        <taxon>Pezizomycotina</taxon>
        <taxon>Eurotiomycetes</taxon>
        <taxon>Chaetothyriomycetidae</taxon>
        <taxon>Chaetothyriales</taxon>
        <taxon>Herpotrichiellaceae</taxon>
        <taxon>Exophiala</taxon>
    </lineage>
</organism>
<dbReference type="Gene3D" id="3.40.50.720">
    <property type="entry name" value="NAD(P)-binding Rossmann-like Domain"/>
    <property type="match status" value="1"/>
</dbReference>
<dbReference type="HAMAP" id="MF_01925">
    <property type="entry name" value="P5C_reductase"/>
    <property type="match status" value="1"/>
</dbReference>
<comment type="similarity">
    <text evidence="1">Belongs to the pyrroline-5-carboxylate reductase family.</text>
</comment>
<dbReference type="InterPro" id="IPR036291">
    <property type="entry name" value="NAD(P)-bd_dom_sf"/>
</dbReference>
<evidence type="ECO:0000313" key="9">
    <source>
        <dbReference type="Proteomes" id="UP000053599"/>
    </source>
</evidence>
<dbReference type="InterPro" id="IPR029036">
    <property type="entry name" value="P5CR_dimer"/>
</dbReference>
<dbReference type="SUPFAM" id="SSF48179">
    <property type="entry name" value="6-phosphogluconate dehydrogenase C-terminal domain-like"/>
    <property type="match status" value="1"/>
</dbReference>
<dbReference type="OrthoDB" id="10263291at2759"/>
<evidence type="ECO:0000256" key="2">
    <source>
        <dbReference type="ARBA" id="ARBA00022857"/>
    </source>
</evidence>
<evidence type="ECO:0000259" key="6">
    <source>
        <dbReference type="Pfam" id="PF03807"/>
    </source>
</evidence>
<proteinExistence type="inferred from homology"/>
<evidence type="ECO:0000313" key="8">
    <source>
        <dbReference type="EMBL" id="KIV87186.1"/>
    </source>
</evidence>
<dbReference type="GO" id="GO:0055129">
    <property type="term" value="P:L-proline biosynthetic process"/>
    <property type="evidence" value="ECO:0007669"/>
    <property type="project" value="TreeGrafter"/>
</dbReference>
<dbReference type="PANTHER" id="PTHR11645:SF0">
    <property type="entry name" value="PYRROLINE-5-CARBOXYLATE REDUCTASE 3"/>
    <property type="match status" value="1"/>
</dbReference>
<dbReference type="PANTHER" id="PTHR11645">
    <property type="entry name" value="PYRROLINE-5-CARBOXYLATE REDUCTASE"/>
    <property type="match status" value="1"/>
</dbReference>
<evidence type="ECO:0000256" key="1">
    <source>
        <dbReference type="ARBA" id="ARBA00005525"/>
    </source>
</evidence>
<name>A0A0D1XGB7_9EURO</name>
<dbReference type="HOGENOM" id="CLU_042344_1_0_1"/>
<keyword evidence="3" id="KW-0560">Oxidoreductase</keyword>
<dbReference type="InterPro" id="IPR028939">
    <property type="entry name" value="P5C_Rdtase_cat_N"/>
</dbReference>
<keyword evidence="2 4" id="KW-0521">NADP</keyword>
<dbReference type="PIRSF" id="PIRSF000193">
    <property type="entry name" value="Pyrrol-5-carb_rd"/>
    <property type="match status" value="1"/>
</dbReference>
<dbReference type="SUPFAM" id="SSF51735">
    <property type="entry name" value="NAD(P)-binding Rossmann-fold domains"/>
    <property type="match status" value="1"/>
</dbReference>
<dbReference type="Pfam" id="PF03807">
    <property type="entry name" value="F420_oxidored"/>
    <property type="match status" value="1"/>
</dbReference>
<sequence length="290" mass="30902">MNSPSTARKLRVGILGCGFMGTALLSGILESIAGSQHDLRFAVTASSDASLERLRQKFASHKDRVDTITSDNVEAAHTSDVVILGFQPQQLGQILSNSTLVKALQEKLVISLLAGISSQQIAETIYGRADSGEQDRISRVIPSIGAQINESMTLVAETPLSSSDRDLVNWLFQQVGRTQDVPEELVNTVTAVSAACHALTVVAVDAIVDGSVAEGVPRQMALDVAAQCLRSSSSMLQGHMSIESLKESMSVAKGITINALLQLDRGQVRSGISDSVRHAVRYAEGFTKND</sequence>
<accession>A0A0D1XGB7</accession>
<feature type="transmembrane region" description="Helical" evidence="5">
    <location>
        <begin position="12"/>
        <end position="29"/>
    </location>
</feature>
<keyword evidence="5" id="KW-0812">Transmembrane</keyword>
<feature type="domain" description="Pyrroline-5-carboxylate reductase dimerisation" evidence="7">
    <location>
        <begin position="183"/>
        <end position="283"/>
    </location>
</feature>
<dbReference type="InterPro" id="IPR008927">
    <property type="entry name" value="6-PGluconate_DH-like_C_sf"/>
</dbReference>
<feature type="domain" description="Pyrroline-5-carboxylate reductase catalytic N-terminal" evidence="6">
    <location>
        <begin position="11"/>
        <end position="115"/>
    </location>
</feature>
<feature type="binding site" evidence="4">
    <location>
        <position position="72"/>
    </location>
    <ligand>
        <name>NADPH</name>
        <dbReference type="ChEBI" id="CHEBI:57783"/>
    </ligand>
</feature>
<evidence type="ECO:0000259" key="7">
    <source>
        <dbReference type="Pfam" id="PF14748"/>
    </source>
</evidence>
<dbReference type="Gene3D" id="1.10.3730.10">
    <property type="entry name" value="ProC C-terminal domain-like"/>
    <property type="match status" value="1"/>
</dbReference>
<reference evidence="8 9" key="1">
    <citation type="submission" date="2015-01" db="EMBL/GenBank/DDBJ databases">
        <title>The Genome Sequence of Exophiala sideris CBS121828.</title>
        <authorList>
            <consortium name="The Broad Institute Genomics Platform"/>
            <person name="Cuomo C."/>
            <person name="de Hoog S."/>
            <person name="Gorbushina A."/>
            <person name="Stielow B."/>
            <person name="Teixiera M."/>
            <person name="Abouelleil A."/>
            <person name="Chapman S.B."/>
            <person name="Priest M."/>
            <person name="Young S.K."/>
            <person name="Wortman J."/>
            <person name="Nusbaum C."/>
            <person name="Birren B."/>
        </authorList>
    </citation>
    <scope>NUCLEOTIDE SEQUENCE [LARGE SCALE GENOMIC DNA]</scope>
    <source>
        <strain evidence="8 9">CBS 121828</strain>
    </source>
</reference>
<feature type="binding site" evidence="4">
    <location>
        <begin position="15"/>
        <end position="20"/>
    </location>
    <ligand>
        <name>NADP(+)</name>
        <dbReference type="ChEBI" id="CHEBI:58349"/>
    </ligand>
</feature>
<dbReference type="Pfam" id="PF14748">
    <property type="entry name" value="P5CR_dimer"/>
    <property type="match status" value="1"/>
</dbReference>
<dbReference type="InterPro" id="IPR000304">
    <property type="entry name" value="Pyrroline-COOH_reductase"/>
</dbReference>
<dbReference type="STRING" id="1016849.A0A0D1XGB7"/>
<gene>
    <name evidence="8" type="ORF">PV11_02751</name>
</gene>